<dbReference type="GO" id="GO:0061723">
    <property type="term" value="P:glycophagy"/>
    <property type="evidence" value="ECO:0007669"/>
    <property type="project" value="TreeGrafter"/>
</dbReference>
<dbReference type="GO" id="GO:0061709">
    <property type="term" value="P:reticulophagy"/>
    <property type="evidence" value="ECO:0007669"/>
    <property type="project" value="TreeGrafter"/>
</dbReference>
<dbReference type="GO" id="GO:0006869">
    <property type="term" value="P:lipid transport"/>
    <property type="evidence" value="ECO:0007669"/>
    <property type="project" value="UniProtKB-KW"/>
</dbReference>
<keyword evidence="7" id="KW-0472">Membrane</keyword>
<evidence type="ECO:0000256" key="1">
    <source>
        <dbReference type="ARBA" id="ARBA00004406"/>
    </source>
</evidence>
<feature type="compositionally biased region" description="Basic residues" evidence="10">
    <location>
        <begin position="125"/>
        <end position="140"/>
    </location>
</feature>
<name>V8NC85_OPHHA</name>
<keyword evidence="4" id="KW-0813">Transport</keyword>
<dbReference type="PANTHER" id="PTHR13190:SF21">
    <property type="entry name" value="AUTOPHAGY-RELATED PROTEIN 2 HOMOLOG A"/>
    <property type="match status" value="1"/>
</dbReference>
<evidence type="ECO:0000313" key="11">
    <source>
        <dbReference type="EMBL" id="ETE59536.1"/>
    </source>
</evidence>
<evidence type="ECO:0000256" key="9">
    <source>
        <dbReference type="ARBA" id="ARBA00024615"/>
    </source>
</evidence>
<dbReference type="Proteomes" id="UP000018936">
    <property type="component" value="Unassembled WGS sequence"/>
</dbReference>
<proteinExistence type="inferred from homology"/>
<feature type="region of interest" description="Disordered" evidence="10">
    <location>
        <begin position="1"/>
        <end position="32"/>
    </location>
</feature>
<comment type="catalytic activity">
    <reaction evidence="9">
        <text>a 1,2-diacyl-sn-glycero-3-phosphoethanolamine(in) = a 1,2-diacyl-sn-glycero-3-phosphoethanolamine(out)</text>
        <dbReference type="Rhea" id="RHEA:38895"/>
        <dbReference type="ChEBI" id="CHEBI:64612"/>
    </reaction>
</comment>
<feature type="compositionally biased region" description="Basic and acidic residues" evidence="10">
    <location>
        <begin position="89"/>
        <end position="105"/>
    </location>
</feature>
<comment type="similarity">
    <text evidence="3">Belongs to the ATG2 family.</text>
</comment>
<feature type="non-terminal residue" evidence="11">
    <location>
        <position position="1"/>
    </location>
</feature>
<evidence type="ECO:0000256" key="2">
    <source>
        <dbReference type="ARBA" id="ARBA00004623"/>
    </source>
</evidence>
<keyword evidence="6" id="KW-0445">Lipid transport</keyword>
<evidence type="ECO:0000256" key="3">
    <source>
        <dbReference type="ARBA" id="ARBA00009714"/>
    </source>
</evidence>
<comment type="caution">
    <text evidence="11">The sequence shown here is derived from an EMBL/GenBank/DDBJ whole genome shotgun (WGS) entry which is preliminary data.</text>
</comment>
<dbReference type="InterPro" id="IPR026849">
    <property type="entry name" value="ATG2"/>
</dbReference>
<dbReference type="OrthoDB" id="9949505at2759"/>
<reference evidence="11 12" key="1">
    <citation type="journal article" date="2013" name="Proc. Natl. Acad. Sci. U.S.A.">
        <title>The king cobra genome reveals dynamic gene evolution and adaptation in the snake venom system.</title>
        <authorList>
            <person name="Vonk F.J."/>
            <person name="Casewell N.R."/>
            <person name="Henkel C.V."/>
            <person name="Heimberg A.M."/>
            <person name="Jansen H.J."/>
            <person name="McCleary R.J."/>
            <person name="Kerkkamp H.M."/>
            <person name="Vos R.A."/>
            <person name="Guerreiro I."/>
            <person name="Calvete J.J."/>
            <person name="Wuster W."/>
            <person name="Woods A.E."/>
            <person name="Logan J.M."/>
            <person name="Harrison R.A."/>
            <person name="Castoe T.A."/>
            <person name="de Koning A.P."/>
            <person name="Pollock D.D."/>
            <person name="Yandell M."/>
            <person name="Calderon D."/>
            <person name="Renjifo C."/>
            <person name="Currier R.B."/>
            <person name="Salgado D."/>
            <person name="Pla D."/>
            <person name="Sanz L."/>
            <person name="Hyder A.S."/>
            <person name="Ribeiro J.M."/>
            <person name="Arntzen J.W."/>
            <person name="van den Thillart G.E."/>
            <person name="Boetzer M."/>
            <person name="Pirovano W."/>
            <person name="Dirks R.P."/>
            <person name="Spaink H.P."/>
            <person name="Duboule D."/>
            <person name="McGlinn E."/>
            <person name="Kini R.M."/>
            <person name="Richardson M.K."/>
        </authorList>
    </citation>
    <scope>NUCLEOTIDE SEQUENCE</scope>
    <source>
        <tissue evidence="11">Blood</tissue>
    </source>
</reference>
<feature type="region of interest" description="Disordered" evidence="10">
    <location>
        <begin position="74"/>
        <end position="172"/>
    </location>
</feature>
<keyword evidence="5" id="KW-0256">Endoplasmic reticulum</keyword>
<gene>
    <name evidence="11" type="primary">atg2a</name>
    <name evidence="11" type="ORF">L345_14731</name>
</gene>
<evidence type="ECO:0000256" key="10">
    <source>
        <dbReference type="SAM" id="MobiDB-lite"/>
    </source>
</evidence>
<dbReference type="GO" id="GO:0034045">
    <property type="term" value="C:phagophore assembly site membrane"/>
    <property type="evidence" value="ECO:0007669"/>
    <property type="project" value="UniProtKB-SubCell"/>
</dbReference>
<comment type="catalytic activity">
    <reaction evidence="8">
        <text>a 1,2-diacyl-sn-glycero-3-phospho-L-serine(in) = a 1,2-diacyl-sn-glycero-3-phospho-L-serine(out)</text>
        <dbReference type="Rhea" id="RHEA:38663"/>
        <dbReference type="ChEBI" id="CHEBI:57262"/>
    </reaction>
</comment>
<evidence type="ECO:0000256" key="8">
    <source>
        <dbReference type="ARBA" id="ARBA00024479"/>
    </source>
</evidence>
<dbReference type="PANTHER" id="PTHR13190">
    <property type="entry name" value="AUTOPHAGY-RELATED 2, ISOFORM A"/>
    <property type="match status" value="1"/>
</dbReference>
<dbReference type="GO" id="GO:0000045">
    <property type="term" value="P:autophagosome assembly"/>
    <property type="evidence" value="ECO:0007669"/>
    <property type="project" value="TreeGrafter"/>
</dbReference>
<feature type="compositionally biased region" description="Low complexity" evidence="10">
    <location>
        <begin position="1"/>
        <end position="26"/>
    </location>
</feature>
<accession>V8NC85</accession>
<evidence type="ECO:0000256" key="6">
    <source>
        <dbReference type="ARBA" id="ARBA00023055"/>
    </source>
</evidence>
<sequence length="409" mass="47186">MKSSLPSTRSSPSRSSVPSRPQSSWRAQGDPGRIHDLLMEIQLTKVRWGGAGRGAAWAGGNLFPSSLALGSVWRQPEETGRSRMCISGEEGKEEKERRGEREKKERRERKRREYIREEQRGERRERKKSKRRKDRKKRTEKRGERRKESKKKERREKEKREEERSKSLEADIQRGNGATLDISGKQVQAVAKILNFYHGTRRRLKAVKRDKTHLTNSSLSDINSKDNGGRNQPVYIARMMSVTLPPFPLCSQVSFQHESYSGGASEKLSLESEEQPLARQVFVVQELEIRDRLASSQINKFLYLYSSELLPRRAHSNMVRTGSPIEAGAFSGGNWTFLFLLLKTFRLSSQKFFICDWRVYLCLQGHLSGANSSCSLQFFFWKYIPIPTPFQGCFQRKNCRPQEPGAPLR</sequence>
<evidence type="ECO:0000256" key="5">
    <source>
        <dbReference type="ARBA" id="ARBA00022824"/>
    </source>
</evidence>
<keyword evidence="12" id="KW-1185">Reference proteome</keyword>
<dbReference type="GO" id="GO:0005789">
    <property type="term" value="C:endoplasmic reticulum membrane"/>
    <property type="evidence" value="ECO:0007669"/>
    <property type="project" value="UniProtKB-SubCell"/>
</dbReference>
<dbReference type="GO" id="GO:0061908">
    <property type="term" value="C:phagophore"/>
    <property type="evidence" value="ECO:0007669"/>
    <property type="project" value="TreeGrafter"/>
</dbReference>
<feature type="compositionally biased region" description="Basic and acidic residues" evidence="10">
    <location>
        <begin position="141"/>
        <end position="172"/>
    </location>
</feature>
<dbReference type="GO" id="GO:0034727">
    <property type="term" value="P:piecemeal microautophagy of the nucleus"/>
    <property type="evidence" value="ECO:0007669"/>
    <property type="project" value="TreeGrafter"/>
</dbReference>
<evidence type="ECO:0000313" key="12">
    <source>
        <dbReference type="Proteomes" id="UP000018936"/>
    </source>
</evidence>
<comment type="subcellular location">
    <subcellularLocation>
        <location evidence="1">Endoplasmic reticulum membrane</location>
        <topology evidence="1">Peripheral membrane protein</topology>
    </subcellularLocation>
    <subcellularLocation>
        <location evidence="2">Preautophagosomal structure membrane</location>
        <topology evidence="2">Peripheral membrane protein</topology>
    </subcellularLocation>
</comment>
<evidence type="ECO:0000256" key="7">
    <source>
        <dbReference type="ARBA" id="ARBA00023136"/>
    </source>
</evidence>
<organism evidence="11 12">
    <name type="scientific">Ophiophagus hannah</name>
    <name type="common">King cobra</name>
    <name type="synonym">Naja hannah</name>
    <dbReference type="NCBI Taxonomy" id="8665"/>
    <lineage>
        <taxon>Eukaryota</taxon>
        <taxon>Metazoa</taxon>
        <taxon>Chordata</taxon>
        <taxon>Craniata</taxon>
        <taxon>Vertebrata</taxon>
        <taxon>Euteleostomi</taxon>
        <taxon>Lepidosauria</taxon>
        <taxon>Squamata</taxon>
        <taxon>Bifurcata</taxon>
        <taxon>Unidentata</taxon>
        <taxon>Episquamata</taxon>
        <taxon>Toxicofera</taxon>
        <taxon>Serpentes</taxon>
        <taxon>Colubroidea</taxon>
        <taxon>Elapidae</taxon>
        <taxon>Elapinae</taxon>
        <taxon>Ophiophagus</taxon>
    </lineage>
</organism>
<dbReference type="AlphaFoldDB" id="V8NC85"/>
<dbReference type="EMBL" id="AZIM01005509">
    <property type="protein sequence ID" value="ETE59536.1"/>
    <property type="molecule type" value="Genomic_DNA"/>
</dbReference>
<feature type="compositionally biased region" description="Basic and acidic residues" evidence="10">
    <location>
        <begin position="114"/>
        <end position="124"/>
    </location>
</feature>
<evidence type="ECO:0000256" key="4">
    <source>
        <dbReference type="ARBA" id="ARBA00022448"/>
    </source>
</evidence>
<dbReference type="GO" id="GO:0000422">
    <property type="term" value="P:autophagy of mitochondrion"/>
    <property type="evidence" value="ECO:0007669"/>
    <property type="project" value="TreeGrafter"/>
</dbReference>
<protein>
    <submittedName>
        <fullName evidence="11">Autophagy-related protein 2-like A</fullName>
    </submittedName>
</protein>
<dbReference type="GO" id="GO:0043495">
    <property type="term" value="F:protein-membrane adaptor activity"/>
    <property type="evidence" value="ECO:0007669"/>
    <property type="project" value="TreeGrafter"/>
</dbReference>
<dbReference type="GO" id="GO:0032266">
    <property type="term" value="F:phosphatidylinositol-3-phosphate binding"/>
    <property type="evidence" value="ECO:0007669"/>
    <property type="project" value="TreeGrafter"/>
</dbReference>